<feature type="signal peptide" evidence="1">
    <location>
        <begin position="1"/>
        <end position="22"/>
    </location>
</feature>
<evidence type="ECO:0000256" key="1">
    <source>
        <dbReference type="SAM" id="SignalP"/>
    </source>
</evidence>
<organism evidence="2 3">
    <name type="scientific">Lentinula lateritia</name>
    <dbReference type="NCBI Taxonomy" id="40482"/>
    <lineage>
        <taxon>Eukaryota</taxon>
        <taxon>Fungi</taxon>
        <taxon>Dikarya</taxon>
        <taxon>Basidiomycota</taxon>
        <taxon>Agaricomycotina</taxon>
        <taxon>Agaricomycetes</taxon>
        <taxon>Agaricomycetidae</taxon>
        <taxon>Agaricales</taxon>
        <taxon>Marasmiineae</taxon>
        <taxon>Omphalotaceae</taxon>
        <taxon>Lentinula</taxon>
    </lineage>
</organism>
<dbReference type="Proteomes" id="UP001150217">
    <property type="component" value="Unassembled WGS sequence"/>
</dbReference>
<dbReference type="EMBL" id="JANVFT010000013">
    <property type="protein sequence ID" value="KAJ4498906.1"/>
    <property type="molecule type" value="Genomic_DNA"/>
</dbReference>
<feature type="chain" id="PRO_5045120873" description="Secreted protein" evidence="1">
    <location>
        <begin position="23"/>
        <end position="75"/>
    </location>
</feature>
<accession>A0ABQ8VR94</accession>
<proteinExistence type="predicted"/>
<comment type="caution">
    <text evidence="2">The sequence shown here is derived from an EMBL/GenBank/DDBJ whole genome shotgun (WGS) entry which is preliminary data.</text>
</comment>
<evidence type="ECO:0000313" key="2">
    <source>
        <dbReference type="EMBL" id="KAJ4498906.1"/>
    </source>
</evidence>
<sequence length="75" mass="8732">MNLSWRSFNLFRLYCFMVHSFALCISSDDKRVVDSSLTICSFSADVQDMLISMPFVPRVESGRGVPRRNKLLFHR</sequence>
<gene>
    <name evidence="2" type="ORF">C8R41DRAFT_105476</name>
</gene>
<keyword evidence="1" id="KW-0732">Signal</keyword>
<keyword evidence="3" id="KW-1185">Reference proteome</keyword>
<evidence type="ECO:0000313" key="3">
    <source>
        <dbReference type="Proteomes" id="UP001150217"/>
    </source>
</evidence>
<name>A0ABQ8VR94_9AGAR</name>
<protein>
    <recommendedName>
        <fullName evidence="4">Secreted protein</fullName>
    </recommendedName>
</protein>
<evidence type="ECO:0008006" key="4">
    <source>
        <dbReference type="Google" id="ProtNLM"/>
    </source>
</evidence>
<reference evidence="2" key="1">
    <citation type="submission" date="2022-08" db="EMBL/GenBank/DDBJ databases">
        <title>A Global Phylogenomic Analysis of the Shiitake Genus Lentinula.</title>
        <authorList>
            <consortium name="DOE Joint Genome Institute"/>
            <person name="Sierra-Patev S."/>
            <person name="Min B."/>
            <person name="Naranjo-Ortiz M."/>
            <person name="Looney B."/>
            <person name="Konkel Z."/>
            <person name="Slot J.C."/>
            <person name="Sakamoto Y."/>
            <person name="Steenwyk J.L."/>
            <person name="Rokas A."/>
            <person name="Carro J."/>
            <person name="Camarero S."/>
            <person name="Ferreira P."/>
            <person name="Molpeceres G."/>
            <person name="Ruiz-Duenas F.J."/>
            <person name="Serrano A."/>
            <person name="Henrissat B."/>
            <person name="Drula E."/>
            <person name="Hughes K.W."/>
            <person name="Mata J.L."/>
            <person name="Ishikawa N.K."/>
            <person name="Vargas-Isla R."/>
            <person name="Ushijima S."/>
            <person name="Smith C.A."/>
            <person name="Ahrendt S."/>
            <person name="Andreopoulos W."/>
            <person name="He G."/>
            <person name="Labutti K."/>
            <person name="Lipzen A."/>
            <person name="Ng V."/>
            <person name="Riley R."/>
            <person name="Sandor L."/>
            <person name="Barry K."/>
            <person name="Martinez A.T."/>
            <person name="Xiao Y."/>
            <person name="Gibbons J.G."/>
            <person name="Terashima K."/>
            <person name="Grigoriev I.V."/>
            <person name="Hibbett D.S."/>
        </authorList>
    </citation>
    <scope>NUCLEOTIDE SEQUENCE</scope>
    <source>
        <strain evidence="2">RHP3577 ss4</strain>
    </source>
</reference>